<dbReference type="InterPro" id="IPR050958">
    <property type="entry name" value="Cell_Adh-Cytoskel_Orgn"/>
</dbReference>
<dbReference type="FunFam" id="2.60.40.10:FF:000805">
    <property type="entry name" value="Uncharacterized protein, isoform F"/>
    <property type="match status" value="1"/>
</dbReference>
<keyword evidence="1" id="KW-0732">Signal</keyword>
<evidence type="ECO:0000256" key="1">
    <source>
        <dbReference type="ARBA" id="ARBA00022729"/>
    </source>
</evidence>
<evidence type="ECO:0000256" key="3">
    <source>
        <dbReference type="ARBA" id="ARBA00023319"/>
    </source>
</evidence>
<dbReference type="PANTHER" id="PTHR45080">
    <property type="entry name" value="CONTACTIN 5"/>
    <property type="match status" value="1"/>
</dbReference>
<proteinExistence type="predicted"/>
<dbReference type="AlphaFoldDB" id="B4H895"/>
<name>B4H895_DROPE</name>
<dbReference type="InterPro" id="IPR013783">
    <property type="entry name" value="Ig-like_fold"/>
</dbReference>
<sequence>MGVAEDFAPSFVKKPQLHQEDDGNRLIFECQLLSSPKPDIDWFRSDNKLVEDGRTKFKIQPVGDNKFTVVLELDDVVETDAGLYKVKAKNKSGEVSASINLNFTPADEPKEKQIDGFAPTFAKKPAIRQEEDGKRLLFECRVNADPLPNITWFHNGAEVKESPRHKLTIDKDVHSYFATLEIQNVTVEDAGKYKVNAKNELGESNATISLNFDTPVPASAEGIKPTFTERPVIRQSEDGGNVTFECRCVGDPTPTVTWSHGETVLSEGKRYKMSLTMDQKLYHMACLEISSVVSSDQGEYRAQAKNKHGLGVATINLNFESGSKKIPDGKSPRFPKKPTIRQEEDILIMECILEAHPVPDIIWYCSDKEISDNKRTKMTRKAISKDSYILTLEIQNPTKEDGGNYRCNAINMYGESNANIALNFQGTTYSYYIF</sequence>
<feature type="domain" description="Ig-like" evidence="4">
    <location>
        <begin position="332"/>
        <end position="423"/>
    </location>
</feature>
<dbReference type="GO" id="GO:0007156">
    <property type="term" value="P:homophilic cell adhesion via plasma membrane adhesion molecules"/>
    <property type="evidence" value="ECO:0007669"/>
    <property type="project" value="TreeGrafter"/>
</dbReference>
<dbReference type="Proteomes" id="UP000008744">
    <property type="component" value="Unassembled WGS sequence"/>
</dbReference>
<dbReference type="InterPro" id="IPR003599">
    <property type="entry name" value="Ig_sub"/>
</dbReference>
<organism evidence="6">
    <name type="scientific">Drosophila persimilis</name>
    <name type="common">Fruit fly</name>
    <dbReference type="NCBI Taxonomy" id="7234"/>
    <lineage>
        <taxon>Eukaryota</taxon>
        <taxon>Metazoa</taxon>
        <taxon>Ecdysozoa</taxon>
        <taxon>Arthropoda</taxon>
        <taxon>Hexapoda</taxon>
        <taxon>Insecta</taxon>
        <taxon>Pterygota</taxon>
        <taxon>Neoptera</taxon>
        <taxon>Endopterygota</taxon>
        <taxon>Diptera</taxon>
        <taxon>Brachycera</taxon>
        <taxon>Muscomorpha</taxon>
        <taxon>Ephydroidea</taxon>
        <taxon>Drosophilidae</taxon>
        <taxon>Drosophila</taxon>
        <taxon>Sophophora</taxon>
    </lineage>
</organism>
<accession>B4H895</accession>
<reference evidence="5 6" key="1">
    <citation type="journal article" date="2007" name="Nature">
        <title>Evolution of genes and genomes on the Drosophila phylogeny.</title>
        <authorList>
            <consortium name="Drosophila 12 Genomes Consortium"/>
            <person name="Clark A.G."/>
            <person name="Eisen M.B."/>
            <person name="Smith D.R."/>
            <person name="Bergman C.M."/>
            <person name="Oliver B."/>
            <person name="Markow T.A."/>
            <person name="Kaufman T.C."/>
            <person name="Kellis M."/>
            <person name="Gelbart W."/>
            <person name="Iyer V.N."/>
            <person name="Pollard D.A."/>
            <person name="Sackton T.B."/>
            <person name="Larracuente A.M."/>
            <person name="Singh N.D."/>
            <person name="Abad J.P."/>
            <person name="Abt D.N."/>
            <person name="Adryan B."/>
            <person name="Aguade M."/>
            <person name="Akashi H."/>
            <person name="Anderson W.W."/>
            <person name="Aquadro C.F."/>
            <person name="Ardell D.H."/>
            <person name="Arguello R."/>
            <person name="Artieri C.G."/>
            <person name="Barbash D.A."/>
            <person name="Barker D."/>
            <person name="Barsanti P."/>
            <person name="Batterham P."/>
            <person name="Batzoglou S."/>
            <person name="Begun D."/>
            <person name="Bhutkar A."/>
            <person name="Blanco E."/>
            <person name="Bosak S.A."/>
            <person name="Bradley R.K."/>
            <person name="Brand A.D."/>
            <person name="Brent M.R."/>
            <person name="Brooks A.N."/>
            <person name="Brown R.H."/>
            <person name="Butlin R.K."/>
            <person name="Caggese C."/>
            <person name="Calvi B.R."/>
            <person name="Bernardo de Carvalho A."/>
            <person name="Caspi A."/>
            <person name="Castrezana S."/>
            <person name="Celniker S.E."/>
            <person name="Chang J.L."/>
            <person name="Chapple C."/>
            <person name="Chatterji S."/>
            <person name="Chinwalla A."/>
            <person name="Civetta A."/>
            <person name="Clifton S.W."/>
            <person name="Comeron J.M."/>
            <person name="Costello J.C."/>
            <person name="Coyne J.A."/>
            <person name="Daub J."/>
            <person name="David R.G."/>
            <person name="Delcher A.L."/>
            <person name="Delehaunty K."/>
            <person name="Do C.B."/>
            <person name="Ebling H."/>
            <person name="Edwards K."/>
            <person name="Eickbush T."/>
            <person name="Evans J.D."/>
            <person name="Filipski A."/>
            <person name="Findeiss S."/>
            <person name="Freyhult E."/>
            <person name="Fulton L."/>
            <person name="Fulton R."/>
            <person name="Garcia A.C."/>
            <person name="Gardiner A."/>
            <person name="Garfield D.A."/>
            <person name="Garvin B.E."/>
            <person name="Gibson G."/>
            <person name="Gilbert D."/>
            <person name="Gnerre S."/>
            <person name="Godfrey J."/>
            <person name="Good R."/>
            <person name="Gotea V."/>
            <person name="Gravely B."/>
            <person name="Greenberg A.J."/>
            <person name="Griffiths-Jones S."/>
            <person name="Gross S."/>
            <person name="Guigo R."/>
            <person name="Gustafson E.A."/>
            <person name="Haerty W."/>
            <person name="Hahn M.W."/>
            <person name="Halligan D.L."/>
            <person name="Halpern A.L."/>
            <person name="Halter G.M."/>
            <person name="Han M.V."/>
            <person name="Heger A."/>
            <person name="Hillier L."/>
            <person name="Hinrichs A.S."/>
            <person name="Holmes I."/>
            <person name="Hoskins R.A."/>
            <person name="Hubisz M.J."/>
            <person name="Hultmark D."/>
            <person name="Huntley M.A."/>
            <person name="Jaffe D.B."/>
            <person name="Jagadeeshan S."/>
            <person name="Jeck W.R."/>
            <person name="Johnson J."/>
            <person name="Jones C.D."/>
            <person name="Jordan W.C."/>
            <person name="Karpen G.H."/>
            <person name="Kataoka E."/>
            <person name="Keightley P.D."/>
            <person name="Kheradpour P."/>
            <person name="Kirkness E.F."/>
            <person name="Koerich L.B."/>
            <person name="Kristiansen K."/>
            <person name="Kudrna D."/>
            <person name="Kulathinal R.J."/>
            <person name="Kumar S."/>
            <person name="Kwok R."/>
            <person name="Lander E."/>
            <person name="Langley C.H."/>
            <person name="Lapoint R."/>
            <person name="Lazzaro B.P."/>
            <person name="Lee S.J."/>
            <person name="Levesque L."/>
            <person name="Li R."/>
            <person name="Lin C.F."/>
            <person name="Lin M.F."/>
            <person name="Lindblad-Toh K."/>
            <person name="Llopart A."/>
            <person name="Long M."/>
            <person name="Low L."/>
            <person name="Lozovsky E."/>
            <person name="Lu J."/>
            <person name="Luo M."/>
            <person name="Machado C.A."/>
            <person name="Makalowski W."/>
            <person name="Marzo M."/>
            <person name="Matsuda M."/>
            <person name="Matzkin L."/>
            <person name="McAllister B."/>
            <person name="McBride C.S."/>
            <person name="McKernan B."/>
            <person name="McKernan K."/>
            <person name="Mendez-Lago M."/>
            <person name="Minx P."/>
            <person name="Mollenhauer M.U."/>
            <person name="Montooth K."/>
            <person name="Mount S.M."/>
            <person name="Mu X."/>
            <person name="Myers E."/>
            <person name="Negre B."/>
            <person name="Newfeld S."/>
            <person name="Nielsen R."/>
            <person name="Noor M.A."/>
            <person name="O'Grady P."/>
            <person name="Pachter L."/>
            <person name="Papaceit M."/>
            <person name="Parisi M.J."/>
            <person name="Parisi M."/>
            <person name="Parts L."/>
            <person name="Pedersen J.S."/>
            <person name="Pesole G."/>
            <person name="Phillippy A.M."/>
            <person name="Ponting C.P."/>
            <person name="Pop M."/>
            <person name="Porcelli D."/>
            <person name="Powell J.R."/>
            <person name="Prohaska S."/>
            <person name="Pruitt K."/>
            <person name="Puig M."/>
            <person name="Quesneville H."/>
            <person name="Ram K.R."/>
            <person name="Rand D."/>
            <person name="Rasmussen M.D."/>
            <person name="Reed L.K."/>
            <person name="Reenan R."/>
            <person name="Reily A."/>
            <person name="Remington K.A."/>
            <person name="Rieger T.T."/>
            <person name="Ritchie M.G."/>
            <person name="Robin C."/>
            <person name="Rogers Y.H."/>
            <person name="Rohde C."/>
            <person name="Rozas J."/>
            <person name="Rubenfield M.J."/>
            <person name="Ruiz A."/>
            <person name="Russo S."/>
            <person name="Salzberg S.L."/>
            <person name="Sanchez-Gracia A."/>
            <person name="Saranga D.J."/>
            <person name="Sato H."/>
            <person name="Schaeffer S.W."/>
            <person name="Schatz M.C."/>
            <person name="Schlenke T."/>
            <person name="Schwartz R."/>
            <person name="Segarra C."/>
            <person name="Singh R.S."/>
            <person name="Sirot L."/>
            <person name="Sirota M."/>
            <person name="Sisneros N.B."/>
            <person name="Smith C.D."/>
            <person name="Smith T.F."/>
            <person name="Spieth J."/>
            <person name="Stage D.E."/>
            <person name="Stark A."/>
            <person name="Stephan W."/>
            <person name="Strausberg R.L."/>
            <person name="Strempel S."/>
            <person name="Sturgill D."/>
            <person name="Sutton G."/>
            <person name="Sutton G.G."/>
            <person name="Tao W."/>
            <person name="Teichmann S."/>
            <person name="Tobari Y.N."/>
            <person name="Tomimura Y."/>
            <person name="Tsolas J.M."/>
            <person name="Valente V.L."/>
            <person name="Venter E."/>
            <person name="Venter J.C."/>
            <person name="Vicario S."/>
            <person name="Vieira F.G."/>
            <person name="Vilella A.J."/>
            <person name="Villasante A."/>
            <person name="Walenz B."/>
            <person name="Wang J."/>
            <person name="Wasserman M."/>
            <person name="Watts T."/>
            <person name="Wilson D."/>
            <person name="Wilson R.K."/>
            <person name="Wing R.A."/>
            <person name="Wolfner M.F."/>
            <person name="Wong A."/>
            <person name="Wong G.K."/>
            <person name="Wu C.I."/>
            <person name="Wu G."/>
            <person name="Yamamoto D."/>
            <person name="Yang H.P."/>
            <person name="Yang S.P."/>
            <person name="Yorke J.A."/>
            <person name="Yoshida K."/>
            <person name="Zdobnov E."/>
            <person name="Zhang P."/>
            <person name="Zhang Y."/>
            <person name="Zimin A.V."/>
            <person name="Baldwin J."/>
            <person name="Abdouelleil A."/>
            <person name="Abdulkadir J."/>
            <person name="Abebe A."/>
            <person name="Abera B."/>
            <person name="Abreu J."/>
            <person name="Acer S.C."/>
            <person name="Aftuck L."/>
            <person name="Alexander A."/>
            <person name="An P."/>
            <person name="Anderson E."/>
            <person name="Anderson S."/>
            <person name="Arachi H."/>
            <person name="Azer M."/>
            <person name="Bachantsang P."/>
            <person name="Barry A."/>
            <person name="Bayul T."/>
            <person name="Berlin A."/>
            <person name="Bessette D."/>
            <person name="Bloom T."/>
            <person name="Blye J."/>
            <person name="Boguslavskiy L."/>
            <person name="Bonnet C."/>
            <person name="Boukhgalter B."/>
            <person name="Bourzgui I."/>
            <person name="Brown A."/>
            <person name="Cahill P."/>
            <person name="Channer S."/>
            <person name="Cheshatsang Y."/>
            <person name="Chuda L."/>
            <person name="Citroen M."/>
            <person name="Collymore A."/>
            <person name="Cooke P."/>
            <person name="Costello M."/>
            <person name="D'Aco K."/>
            <person name="Daza R."/>
            <person name="De Haan G."/>
            <person name="DeGray S."/>
            <person name="DeMaso C."/>
            <person name="Dhargay N."/>
            <person name="Dooley K."/>
            <person name="Dooley E."/>
            <person name="Doricent M."/>
            <person name="Dorje P."/>
            <person name="Dorjee K."/>
            <person name="Dupes A."/>
            <person name="Elong R."/>
            <person name="Falk J."/>
            <person name="Farina A."/>
            <person name="Faro S."/>
            <person name="Ferguson D."/>
            <person name="Fisher S."/>
            <person name="Foley C.D."/>
            <person name="Franke A."/>
            <person name="Friedrich D."/>
            <person name="Gadbois L."/>
            <person name="Gearin G."/>
            <person name="Gearin C.R."/>
            <person name="Giannoukos G."/>
            <person name="Goode T."/>
            <person name="Graham J."/>
            <person name="Grandbois E."/>
            <person name="Grewal S."/>
            <person name="Gyaltsen K."/>
            <person name="Hafez N."/>
            <person name="Hagos B."/>
            <person name="Hall J."/>
            <person name="Henson C."/>
            <person name="Hollinger A."/>
            <person name="Honan T."/>
            <person name="Huard M.D."/>
            <person name="Hughes L."/>
            <person name="Hurhula B."/>
            <person name="Husby M.E."/>
            <person name="Kamat A."/>
            <person name="Kanga B."/>
            <person name="Kashin S."/>
            <person name="Khazanovich D."/>
            <person name="Kisner P."/>
            <person name="Lance K."/>
            <person name="Lara M."/>
            <person name="Lee W."/>
            <person name="Lennon N."/>
            <person name="Letendre F."/>
            <person name="LeVine R."/>
            <person name="Lipovsky A."/>
            <person name="Liu X."/>
            <person name="Liu J."/>
            <person name="Liu S."/>
            <person name="Lokyitsang T."/>
            <person name="Lokyitsang Y."/>
            <person name="Lubonja R."/>
            <person name="Lui A."/>
            <person name="MacDonald P."/>
            <person name="Magnisalis V."/>
            <person name="Maru K."/>
            <person name="Matthews C."/>
            <person name="McCusker W."/>
            <person name="McDonough S."/>
            <person name="Mehta T."/>
            <person name="Meldrim J."/>
            <person name="Meneus L."/>
            <person name="Mihai O."/>
            <person name="Mihalev A."/>
            <person name="Mihova T."/>
            <person name="Mittelman R."/>
            <person name="Mlenga V."/>
            <person name="Montmayeur A."/>
            <person name="Mulrain L."/>
            <person name="Navidi A."/>
            <person name="Naylor J."/>
            <person name="Negash T."/>
            <person name="Nguyen T."/>
            <person name="Nguyen N."/>
            <person name="Nicol R."/>
            <person name="Norbu C."/>
            <person name="Norbu N."/>
            <person name="Novod N."/>
            <person name="O'Neill B."/>
            <person name="Osman S."/>
            <person name="Markiewicz E."/>
            <person name="Oyono O.L."/>
            <person name="Patti C."/>
            <person name="Phunkhang P."/>
            <person name="Pierre F."/>
            <person name="Priest M."/>
            <person name="Raghuraman S."/>
            <person name="Rege F."/>
            <person name="Reyes R."/>
            <person name="Rise C."/>
            <person name="Rogov P."/>
            <person name="Ross K."/>
            <person name="Ryan E."/>
            <person name="Settipalli S."/>
            <person name="Shea T."/>
            <person name="Sherpa N."/>
            <person name="Shi L."/>
            <person name="Shih D."/>
            <person name="Sparrow T."/>
            <person name="Spaulding J."/>
            <person name="Stalker J."/>
            <person name="Stange-Thomann N."/>
            <person name="Stavropoulos S."/>
            <person name="Stone C."/>
            <person name="Strader C."/>
            <person name="Tesfaye S."/>
            <person name="Thomson T."/>
            <person name="Thoulutsang Y."/>
            <person name="Thoulutsang D."/>
            <person name="Topham K."/>
            <person name="Topping I."/>
            <person name="Tsamla T."/>
            <person name="Vassiliev H."/>
            <person name="Vo A."/>
            <person name="Wangchuk T."/>
            <person name="Wangdi T."/>
            <person name="Weiand M."/>
            <person name="Wilkinson J."/>
            <person name="Wilson A."/>
            <person name="Yadav S."/>
            <person name="Young G."/>
            <person name="Yu Q."/>
            <person name="Zembek L."/>
            <person name="Zhong D."/>
            <person name="Zimmer A."/>
            <person name="Zwirko Z."/>
            <person name="Jaffe D.B."/>
            <person name="Alvarez P."/>
            <person name="Brockman W."/>
            <person name="Butler J."/>
            <person name="Chin C."/>
            <person name="Gnerre S."/>
            <person name="Grabherr M."/>
            <person name="Kleber M."/>
            <person name="Mauceli E."/>
            <person name="MacCallum I."/>
        </authorList>
    </citation>
    <scope>NUCLEOTIDE SEQUENCE [LARGE SCALE GENOMIC DNA]</scope>
    <source>
        <strain evidence="6">MSH-3 / Tucson 14011-0111.49</strain>
    </source>
</reference>
<dbReference type="GO" id="GO:0007498">
    <property type="term" value="P:mesoderm development"/>
    <property type="evidence" value="ECO:0007669"/>
    <property type="project" value="EnsemblMetazoa"/>
</dbReference>
<dbReference type="GO" id="GO:0030018">
    <property type="term" value="C:Z disc"/>
    <property type="evidence" value="ECO:0007669"/>
    <property type="project" value="EnsemblMetazoa"/>
</dbReference>
<dbReference type="GO" id="GO:0071689">
    <property type="term" value="P:muscle thin filament assembly"/>
    <property type="evidence" value="ECO:0007669"/>
    <property type="project" value="EnsemblMetazoa"/>
</dbReference>
<dbReference type="SMR" id="B4H895"/>
<dbReference type="InterPro" id="IPR036179">
    <property type="entry name" value="Ig-like_dom_sf"/>
</dbReference>
<dbReference type="InterPro" id="IPR007110">
    <property type="entry name" value="Ig-like_dom"/>
</dbReference>
<keyword evidence="3" id="KW-0393">Immunoglobulin domain</keyword>
<dbReference type="eggNOG" id="KOG4475">
    <property type="taxonomic scope" value="Eukaryota"/>
</dbReference>
<feature type="domain" description="Ig-like" evidence="4">
    <location>
        <begin position="225"/>
        <end position="318"/>
    </location>
</feature>
<dbReference type="SMART" id="SM00409">
    <property type="entry name" value="IG"/>
    <property type="match status" value="4"/>
</dbReference>
<dbReference type="Pfam" id="PF07679">
    <property type="entry name" value="I-set"/>
    <property type="match status" value="4"/>
</dbReference>
<protein>
    <submittedName>
        <fullName evidence="5">GL18184</fullName>
    </submittedName>
</protein>
<keyword evidence="2" id="KW-1015">Disulfide bond</keyword>
<dbReference type="STRING" id="7234.B4H895"/>
<evidence type="ECO:0000313" key="5">
    <source>
        <dbReference type="EMBL" id="EDW34895.1"/>
    </source>
</evidence>
<dbReference type="SMART" id="SM00408">
    <property type="entry name" value="IGc2"/>
    <property type="match status" value="4"/>
</dbReference>
<dbReference type="HOGENOM" id="CLU_039700_0_0_1"/>
<dbReference type="InterPro" id="IPR013098">
    <property type="entry name" value="Ig_I-set"/>
</dbReference>
<dbReference type="GO" id="GO:0004672">
    <property type="term" value="F:protein kinase activity"/>
    <property type="evidence" value="ECO:0007669"/>
    <property type="project" value="EnsemblMetazoa"/>
</dbReference>
<dbReference type="GO" id="GO:0045214">
    <property type="term" value="P:sarcomere organization"/>
    <property type="evidence" value="ECO:0007669"/>
    <property type="project" value="EnsemblMetazoa"/>
</dbReference>
<dbReference type="EMBL" id="CH479221">
    <property type="protein sequence ID" value="EDW34895.1"/>
    <property type="molecule type" value="Genomic_DNA"/>
</dbReference>
<evidence type="ECO:0000313" key="6">
    <source>
        <dbReference type="Proteomes" id="UP000008744"/>
    </source>
</evidence>
<dbReference type="Gene3D" id="2.60.40.10">
    <property type="entry name" value="Immunoglobulins"/>
    <property type="match status" value="4"/>
</dbReference>
<dbReference type="SUPFAM" id="SSF48726">
    <property type="entry name" value="Immunoglobulin"/>
    <property type="match status" value="4"/>
</dbReference>
<evidence type="ECO:0000256" key="2">
    <source>
        <dbReference type="ARBA" id="ARBA00023157"/>
    </source>
</evidence>
<dbReference type="PhylomeDB" id="B4H895"/>
<feature type="domain" description="Ig-like" evidence="4">
    <location>
        <begin position="9"/>
        <end position="102"/>
    </location>
</feature>
<keyword evidence="6" id="KW-1185">Reference proteome</keyword>
<dbReference type="OrthoDB" id="504170at2759"/>
<dbReference type="FunFam" id="2.60.40.10:FF:000097">
    <property type="entry name" value="Bent, isoform F"/>
    <property type="match status" value="3"/>
</dbReference>
<dbReference type="OMA" id="MEFRCKS"/>
<dbReference type="GO" id="GO:0005886">
    <property type="term" value="C:plasma membrane"/>
    <property type="evidence" value="ECO:0007669"/>
    <property type="project" value="TreeGrafter"/>
</dbReference>
<dbReference type="InterPro" id="IPR003598">
    <property type="entry name" value="Ig_sub2"/>
</dbReference>
<dbReference type="GO" id="GO:0008307">
    <property type="term" value="F:structural constituent of muscle"/>
    <property type="evidence" value="ECO:0007669"/>
    <property type="project" value="EnsemblMetazoa"/>
</dbReference>
<evidence type="ECO:0000259" key="4">
    <source>
        <dbReference type="PROSITE" id="PS50835"/>
    </source>
</evidence>
<dbReference type="PANTHER" id="PTHR45080:SF8">
    <property type="entry name" value="IG-LIKE DOMAIN-CONTAINING PROTEIN"/>
    <property type="match status" value="1"/>
</dbReference>
<gene>
    <name evidence="5" type="primary">Dper\GL18184</name>
    <name evidence="5" type="ORF">Dper_GL18184</name>
</gene>
<dbReference type="PROSITE" id="PS50835">
    <property type="entry name" value="IG_LIKE"/>
    <property type="match status" value="4"/>
</dbReference>
<feature type="domain" description="Ig-like" evidence="4">
    <location>
        <begin position="119"/>
        <end position="209"/>
    </location>
</feature>